<dbReference type="InterPro" id="IPR000835">
    <property type="entry name" value="HTH_MarR-typ"/>
</dbReference>
<evidence type="ECO:0000256" key="2">
    <source>
        <dbReference type="ARBA" id="ARBA00023125"/>
    </source>
</evidence>
<evidence type="ECO:0000259" key="4">
    <source>
        <dbReference type="PROSITE" id="PS50995"/>
    </source>
</evidence>
<dbReference type="InterPro" id="IPR036388">
    <property type="entry name" value="WH-like_DNA-bd_sf"/>
</dbReference>
<name>A0ABT3BE93_9RHOB</name>
<accession>A0ABT3BE93</accession>
<evidence type="ECO:0000256" key="1">
    <source>
        <dbReference type="ARBA" id="ARBA00023015"/>
    </source>
</evidence>
<evidence type="ECO:0000256" key="3">
    <source>
        <dbReference type="ARBA" id="ARBA00023163"/>
    </source>
</evidence>
<dbReference type="Pfam" id="PF01047">
    <property type="entry name" value="MarR"/>
    <property type="match status" value="1"/>
</dbReference>
<dbReference type="InterPro" id="IPR023187">
    <property type="entry name" value="Tscrpt_reg_MarR-type_CS"/>
</dbReference>
<dbReference type="RefSeq" id="WP_263844223.1">
    <property type="nucleotide sequence ID" value="NZ_JALIEB010000006.1"/>
</dbReference>
<dbReference type="InterPro" id="IPR036390">
    <property type="entry name" value="WH_DNA-bd_sf"/>
</dbReference>
<dbReference type="Proteomes" id="UP001208690">
    <property type="component" value="Unassembled WGS sequence"/>
</dbReference>
<evidence type="ECO:0000313" key="6">
    <source>
        <dbReference type="Proteomes" id="UP001208690"/>
    </source>
</evidence>
<proteinExistence type="predicted"/>
<dbReference type="PRINTS" id="PR00598">
    <property type="entry name" value="HTHMARR"/>
</dbReference>
<dbReference type="InterPro" id="IPR039422">
    <property type="entry name" value="MarR/SlyA-like"/>
</dbReference>
<comment type="caution">
    <text evidence="5">The sequence shown here is derived from an EMBL/GenBank/DDBJ whole genome shotgun (WGS) entry which is preliminary data.</text>
</comment>
<dbReference type="PANTHER" id="PTHR33164">
    <property type="entry name" value="TRANSCRIPTIONAL REGULATOR, MARR FAMILY"/>
    <property type="match status" value="1"/>
</dbReference>
<keyword evidence="2" id="KW-0238">DNA-binding</keyword>
<keyword evidence="1" id="KW-0805">Transcription regulation</keyword>
<dbReference type="PROSITE" id="PS50995">
    <property type="entry name" value="HTH_MARR_2"/>
    <property type="match status" value="1"/>
</dbReference>
<protein>
    <submittedName>
        <fullName evidence="5">MarR family transcriptional regulator</fullName>
    </submittedName>
</protein>
<dbReference type="PANTHER" id="PTHR33164:SF64">
    <property type="entry name" value="TRANSCRIPTIONAL REGULATOR SLYA"/>
    <property type="match status" value="1"/>
</dbReference>
<reference evidence="5 6" key="1">
    <citation type="submission" date="2022-04" db="EMBL/GenBank/DDBJ databases">
        <title>Roseobacter sp. WL0113 is a bacterium isolated from neritic sediment.</title>
        <authorList>
            <person name="Wang L."/>
            <person name="He W."/>
            <person name="Zhang D.-F."/>
        </authorList>
    </citation>
    <scope>NUCLEOTIDE SEQUENCE [LARGE SCALE GENOMIC DNA]</scope>
    <source>
        <strain evidence="5 6">WL0113</strain>
    </source>
</reference>
<organism evidence="5 6">
    <name type="scientific">Roseobacter sinensis</name>
    <dbReference type="NCBI Taxonomy" id="2931391"/>
    <lineage>
        <taxon>Bacteria</taxon>
        <taxon>Pseudomonadati</taxon>
        <taxon>Pseudomonadota</taxon>
        <taxon>Alphaproteobacteria</taxon>
        <taxon>Rhodobacterales</taxon>
        <taxon>Roseobacteraceae</taxon>
        <taxon>Roseobacter</taxon>
    </lineage>
</organism>
<sequence length="154" mass="17525">MQRQLRTYRTLGRRMPKPQKTVDSYISYALAAAHRKLHTELSQKLKALNVQVETWRVLQSLRASEGITMRELAEVVLMNPPTLTKLVDRMVADGLVQRQLSPEDQRRVQLALTDLGISVSDKIALHVEEQNDRIIEAIGSEKAKLLREALDTLT</sequence>
<feature type="domain" description="HTH marR-type" evidence="4">
    <location>
        <begin position="23"/>
        <end position="154"/>
    </location>
</feature>
<evidence type="ECO:0000313" key="5">
    <source>
        <dbReference type="EMBL" id="MCV3271896.1"/>
    </source>
</evidence>
<dbReference type="EMBL" id="JALIEB010000006">
    <property type="protein sequence ID" value="MCV3271896.1"/>
    <property type="molecule type" value="Genomic_DNA"/>
</dbReference>
<dbReference type="SMART" id="SM00347">
    <property type="entry name" value="HTH_MARR"/>
    <property type="match status" value="1"/>
</dbReference>
<keyword evidence="6" id="KW-1185">Reference proteome</keyword>
<keyword evidence="3" id="KW-0804">Transcription</keyword>
<dbReference type="Gene3D" id="1.10.10.10">
    <property type="entry name" value="Winged helix-like DNA-binding domain superfamily/Winged helix DNA-binding domain"/>
    <property type="match status" value="1"/>
</dbReference>
<dbReference type="SUPFAM" id="SSF46785">
    <property type="entry name" value="Winged helix' DNA-binding domain"/>
    <property type="match status" value="1"/>
</dbReference>
<gene>
    <name evidence="5" type="ORF">MUB52_10690</name>
</gene>
<dbReference type="PROSITE" id="PS01117">
    <property type="entry name" value="HTH_MARR_1"/>
    <property type="match status" value="1"/>
</dbReference>